<evidence type="ECO:0000313" key="3">
    <source>
        <dbReference type="Proteomes" id="UP000419144"/>
    </source>
</evidence>
<dbReference type="PANTHER" id="PTHR16453:SF13">
    <property type="entry name" value="WD REPEAT PROTEIN MIO ZINC-RIBBON LIKE DOMAIN-CONTAINING PROTEIN"/>
    <property type="match status" value="1"/>
</dbReference>
<dbReference type="InterPro" id="IPR015943">
    <property type="entry name" value="WD40/YVTN_repeat-like_dom_sf"/>
</dbReference>
<dbReference type="Gene3D" id="2.130.10.10">
    <property type="entry name" value="YVTN repeat-like/Quinoprotein amine dehydrogenase"/>
    <property type="match status" value="1"/>
</dbReference>
<evidence type="ECO:0000313" key="2">
    <source>
        <dbReference type="EMBL" id="GET89224.1"/>
    </source>
</evidence>
<dbReference type="SUPFAM" id="SSF50978">
    <property type="entry name" value="WD40 repeat-like"/>
    <property type="match status" value="1"/>
</dbReference>
<feature type="compositionally biased region" description="Polar residues" evidence="1">
    <location>
        <begin position="801"/>
        <end position="812"/>
    </location>
</feature>
<proteinExistence type="predicted"/>
<dbReference type="VEuPathDB" id="TriTrypDB:LtaPh_2512951"/>
<comment type="caution">
    <text evidence="2">The sequence shown here is derived from an EMBL/GenBank/DDBJ whole genome shotgun (WGS) entry which is preliminary data.</text>
</comment>
<dbReference type="OrthoDB" id="341486at2759"/>
<gene>
    <name evidence="2" type="ORF">LtaPh_2512951</name>
</gene>
<feature type="compositionally biased region" description="Low complexity" evidence="1">
    <location>
        <begin position="372"/>
        <end position="383"/>
    </location>
</feature>
<reference evidence="2" key="1">
    <citation type="submission" date="2019-11" db="EMBL/GenBank/DDBJ databases">
        <title>Leishmania tarentolae CDS.</title>
        <authorList>
            <person name="Goto Y."/>
            <person name="Yamagishi J."/>
        </authorList>
    </citation>
    <scope>NUCLEOTIDE SEQUENCE [LARGE SCALE GENOMIC DNA]</scope>
    <source>
        <strain evidence="2">Parrot Tar II</strain>
    </source>
</reference>
<dbReference type="Proteomes" id="UP000419144">
    <property type="component" value="Unassembled WGS sequence"/>
</dbReference>
<feature type="compositionally biased region" description="Basic residues" evidence="1">
    <location>
        <begin position="772"/>
        <end position="788"/>
    </location>
</feature>
<dbReference type="AlphaFoldDB" id="A0A640KJI8"/>
<feature type="region of interest" description="Disordered" evidence="1">
    <location>
        <begin position="328"/>
        <end position="428"/>
    </location>
</feature>
<name>A0A640KJI8_LEITA</name>
<feature type="compositionally biased region" description="Gly residues" evidence="1">
    <location>
        <begin position="336"/>
        <end position="349"/>
    </location>
</feature>
<sequence length="1057" mass="109387">MLLSKQPGDTGIYATATSSQVRLYYVLDRVFPFSSRGAVTVETSGVLCNAVRGGFDGIGASGTTGSSTTIPPDLMPYFAGAPACVPREYLRMLCRLSPAGRGIGTGSVAAATTSGVGGRGRGRAAYGLPAPLATPTPHVRSPPPPLTGVEYALATSASPHEKLQQELQMQDANSTYRWGAPLIPFHAVPSGSGVGAGEGRLWSSPGGANASPQDWVMPTLPATGATSTFAEEYGPGLLSSHVSGNSAMGYSGYYAGSPQTLAGRAGDSGGGAHVSSTASATAVPTIPTALSLSCATDRVLFFVANAEGLSWIGRSDATTLSPLRVSMSLPMRRRGTGGYGGPPGGGGGSSTIVPSAPHPPRSFSEGFGAPASTTFPTHSFTSSEQTATPPNRAGNYSLGKAPLMVSDEDGDEDGEGRADEAVAGGTGGDGVAYSCRNTSLTGAAGSSFTDGLDVYGGVAPAAVVGLPMRRAVSRHDRVVTASGWDPRNSAILALGRQSGAVQLLDVELVAGSVDGRCCSPVNTNCSTSNEDTNEPFFVTAVGGVGTGASGLAGNSVGGTRLVPYGSADHLSYSVVQQKQMLGPVTALDWMPQSHLTVVAARRLDGLGFYAELLDLRASHDGVTYLGAPPEVFGVPVYARTTDSAAPCVLCSAEQVACHPSQRYVATVGASQCRDIVQLWDVRMATRPVSYQVYKRAGYTSLCWSAAETGVVLGTTRDGSLRAHVFKELAPSRSAPGGAVVVTSHGHGSAVNPHLNPSCFGSGDAGGGSGTGRSHRHRAPSGGPPHHRSPSGGELEADRWGVSNNNPVNSGCSGTDAEVEEDFTDDSCSMRSGFSGDCTGAAMPSITDGSNTLVHVRVKAQSALKCRLPSRVPAVRWGGCATRSRNRRRRSPPAAYLASRRCTAAREAENLFRNLTTLSACAPLAALLVAFVPQKTVILKWRTTRWRVAAEQTCHNCCFSIPGMGSCIRRSTTQVGAPSPTSIAARHWLGPVPTLSSHTHPRRTTQRATVMRRPCLSGWRVKPPLLPVQLLAWLCPLASSPSPLPPHPKQKWACQGAA</sequence>
<protein>
    <submittedName>
        <fullName evidence="2">Uncharacterized protein</fullName>
    </submittedName>
</protein>
<organism evidence="2 3">
    <name type="scientific">Leishmania tarentolae</name>
    <name type="common">Sauroleishmania tarentolae</name>
    <dbReference type="NCBI Taxonomy" id="5689"/>
    <lineage>
        <taxon>Eukaryota</taxon>
        <taxon>Discoba</taxon>
        <taxon>Euglenozoa</taxon>
        <taxon>Kinetoplastea</taxon>
        <taxon>Metakinetoplastina</taxon>
        <taxon>Trypanosomatida</taxon>
        <taxon>Trypanosomatidae</taxon>
        <taxon>Leishmaniinae</taxon>
        <taxon>Leishmania</taxon>
        <taxon>lizard Leishmania</taxon>
    </lineage>
</organism>
<dbReference type="GO" id="GO:0005737">
    <property type="term" value="C:cytoplasm"/>
    <property type="evidence" value="ECO:0007669"/>
    <property type="project" value="TreeGrafter"/>
</dbReference>
<dbReference type="InterPro" id="IPR037593">
    <property type="entry name" value="MIOS/Sea4"/>
</dbReference>
<dbReference type="EMBL" id="BLBS01000034">
    <property type="protein sequence ID" value="GET89224.1"/>
    <property type="molecule type" value="Genomic_DNA"/>
</dbReference>
<dbReference type="PANTHER" id="PTHR16453">
    <property type="entry name" value="WD40 DOMAIN-CONTAINING PROTEIN MIO FAMILY MEMBER"/>
    <property type="match status" value="1"/>
</dbReference>
<accession>A0A640KJI8</accession>
<dbReference type="InterPro" id="IPR036322">
    <property type="entry name" value="WD40_repeat_dom_sf"/>
</dbReference>
<keyword evidence="3" id="KW-1185">Reference proteome</keyword>
<feature type="region of interest" description="Disordered" evidence="1">
    <location>
        <begin position="752"/>
        <end position="817"/>
    </location>
</feature>
<evidence type="ECO:0000256" key="1">
    <source>
        <dbReference type="SAM" id="MobiDB-lite"/>
    </source>
</evidence>